<gene>
    <name evidence="2" type="ORF">C8D82_14028</name>
</gene>
<feature type="transmembrane region" description="Helical" evidence="1">
    <location>
        <begin position="76"/>
        <end position="93"/>
    </location>
</feature>
<organism evidence="2 3">
    <name type="scientific">Victivallis vadensis</name>
    <dbReference type="NCBI Taxonomy" id="172901"/>
    <lineage>
        <taxon>Bacteria</taxon>
        <taxon>Pseudomonadati</taxon>
        <taxon>Lentisphaerota</taxon>
        <taxon>Lentisphaeria</taxon>
        <taxon>Victivallales</taxon>
        <taxon>Victivallaceae</taxon>
        <taxon>Victivallis</taxon>
    </lineage>
</organism>
<keyword evidence="1" id="KW-0812">Transmembrane</keyword>
<comment type="caution">
    <text evidence="2">The sequence shown here is derived from an EMBL/GenBank/DDBJ whole genome shotgun (WGS) entry which is preliminary data.</text>
</comment>
<protein>
    <recommendedName>
        <fullName evidence="4">DUF1559 domain-containing protein</fullName>
    </recommendedName>
</protein>
<dbReference type="GeneID" id="78296950"/>
<proteinExistence type="predicted"/>
<feature type="transmembrane region" description="Helical" evidence="1">
    <location>
        <begin position="42"/>
        <end position="64"/>
    </location>
</feature>
<dbReference type="OrthoDB" id="255848at2"/>
<keyword evidence="3" id="KW-1185">Reference proteome</keyword>
<dbReference type="EMBL" id="QEKH01000040">
    <property type="protein sequence ID" value="PVY35621.1"/>
    <property type="molecule type" value="Genomic_DNA"/>
</dbReference>
<name>A0A2U1AGV5_9BACT</name>
<dbReference type="Proteomes" id="UP000245959">
    <property type="component" value="Unassembled WGS sequence"/>
</dbReference>
<evidence type="ECO:0008006" key="4">
    <source>
        <dbReference type="Google" id="ProtNLM"/>
    </source>
</evidence>
<feature type="transmembrane region" description="Helical" evidence="1">
    <location>
        <begin position="12"/>
        <end position="36"/>
    </location>
</feature>
<dbReference type="RefSeq" id="WP_116885682.1">
    <property type="nucleotide sequence ID" value="NZ_CABMMC010000023.1"/>
</dbReference>
<keyword evidence="1" id="KW-0472">Membrane</keyword>
<evidence type="ECO:0000313" key="3">
    <source>
        <dbReference type="Proteomes" id="UP000245959"/>
    </source>
</evidence>
<accession>A0A2U1AGV5</accession>
<keyword evidence="1" id="KW-1133">Transmembrane helix</keyword>
<evidence type="ECO:0000256" key="1">
    <source>
        <dbReference type="SAM" id="Phobius"/>
    </source>
</evidence>
<reference evidence="2 3" key="1">
    <citation type="submission" date="2018-04" db="EMBL/GenBank/DDBJ databases">
        <title>Genomic Encyclopedia of Type Strains, Phase IV (KMG-IV): sequencing the most valuable type-strain genomes for metagenomic binning, comparative biology and taxonomic classification.</title>
        <authorList>
            <person name="Goeker M."/>
        </authorList>
    </citation>
    <scope>NUCLEOTIDE SEQUENCE [LARGE SCALE GENOMIC DNA]</scope>
    <source>
        <strain evidence="2 3">DSM 14823</strain>
    </source>
</reference>
<dbReference type="AlphaFoldDB" id="A0A2U1AGV5"/>
<evidence type="ECO:0000313" key="2">
    <source>
        <dbReference type="EMBL" id="PVY35621.1"/>
    </source>
</evidence>
<sequence length="227" mass="26129">MRRELFRRLATCPWWFALATFLLTVGVGLLPPFGIWARWQERGLLCALGWCIAAMMGALVWAVFRRKEFRFWLRQAGWFFSILCLSVLFLILIPEPVGRIRPKAALIACRSNLRQIHTALKLYAGDHNGFLPPENGAAGLNYLIRGEYLTDRAIYVCPWQGSRRHPQKAELTEEECGYIFYGGGRLSEISRLPLLMDKPGNHPKQMYNVLYTDGTYESVTPRERSLF</sequence>